<feature type="domain" description="Histidine kinase" evidence="14">
    <location>
        <begin position="330"/>
        <end position="544"/>
    </location>
</feature>
<dbReference type="FunFam" id="1.10.287.130:FF:000001">
    <property type="entry name" value="Two-component sensor histidine kinase"/>
    <property type="match status" value="1"/>
</dbReference>
<dbReference type="AlphaFoldDB" id="A0A238X7R0"/>
<evidence type="ECO:0000256" key="11">
    <source>
        <dbReference type="ARBA" id="ARBA00023136"/>
    </source>
</evidence>
<sequence length="562" mass="59815">MRAADPAHPRPARWRSPAGWPLRTRLVTTMIALLAVLGLVVGGTAELYLKQSLYDQIDDRLGEVQRLMAGGPRGSDWQRNSGSSGPDQGAIPKNTGGQKGPGSNDPAQDEGPNFPPGARAGWINLTLNSSMAKLEGGLIQNRATPTMMSSGHYIYFQYQDLTDTEMAALLSVDPGEEKETVSVGNHGNYRVSIVRTRTGRPGSSSDIQDAGYSVLAIPLSDANSTLLAVAGFTGCVILGSLLIAGWAGALIIRRTLKPLDRVAATASRVAELRLDRGAVQLAQRVPEADTDPRTEVGQVGAALNRMLDHVGNALEARHASEMQVRQFVADASHELRTPLAAIRGYAELSRRSRQPIPDELAHVLGRVESEAKRMTTLVEDLLLLARLDAGRPLAQDPVDLTMLAVDATSDAHAAGPRHYWQLDLPDEPVTVIGDGARLHQVVANLLANARTHTPEGSTVTVKVGTMPNAAVLQVIDNGPGINPELVPHIFERFARGDSSRSRAAGSTGLGLSIVHAVVSSHRGKVGVQSRPGQTIFTVMLPHAPQAIIPTAELHTSYLPGAA</sequence>
<dbReference type="EC" id="2.7.13.3" evidence="4"/>
<dbReference type="GO" id="GO:0005509">
    <property type="term" value="F:calcium ion binding"/>
    <property type="evidence" value="ECO:0007669"/>
    <property type="project" value="UniProtKB-ARBA"/>
</dbReference>
<keyword evidence="17" id="KW-1185">Reference proteome</keyword>
<dbReference type="Pfam" id="PF00672">
    <property type="entry name" value="HAMP"/>
    <property type="match status" value="1"/>
</dbReference>
<keyword evidence="9 13" id="KW-1133">Transmembrane helix</keyword>
<evidence type="ECO:0000256" key="2">
    <source>
        <dbReference type="ARBA" id="ARBA00001968"/>
    </source>
</evidence>
<evidence type="ECO:0000256" key="13">
    <source>
        <dbReference type="SAM" id="Phobius"/>
    </source>
</evidence>
<dbReference type="GO" id="GO:0005886">
    <property type="term" value="C:plasma membrane"/>
    <property type="evidence" value="ECO:0007669"/>
    <property type="project" value="UniProtKB-SubCell"/>
</dbReference>
<dbReference type="InterPro" id="IPR004358">
    <property type="entry name" value="Sig_transdc_His_kin-like_C"/>
</dbReference>
<keyword evidence="10" id="KW-0902">Two-component regulatory system</keyword>
<dbReference type="Gene3D" id="1.10.287.130">
    <property type="match status" value="1"/>
</dbReference>
<dbReference type="SMART" id="SM00304">
    <property type="entry name" value="HAMP"/>
    <property type="match status" value="1"/>
</dbReference>
<protein>
    <recommendedName>
        <fullName evidence="4">histidine kinase</fullName>
        <ecNumber evidence="4">2.7.13.3</ecNumber>
    </recommendedName>
</protein>
<keyword evidence="8 16" id="KW-0418">Kinase</keyword>
<reference evidence="16 17" key="1">
    <citation type="submission" date="2017-06" db="EMBL/GenBank/DDBJ databases">
        <authorList>
            <person name="Kim H.J."/>
            <person name="Triplett B.A."/>
        </authorList>
    </citation>
    <scope>NUCLEOTIDE SEQUENCE [LARGE SCALE GENOMIC DNA]</scope>
    <source>
        <strain evidence="16 17">DSM 43151</strain>
    </source>
</reference>
<dbReference type="OrthoDB" id="5242752at2"/>
<feature type="domain" description="HAMP" evidence="15">
    <location>
        <begin position="253"/>
        <end position="315"/>
    </location>
</feature>
<organism evidence="16 17">
    <name type="scientific">Actinoplanes regularis</name>
    <dbReference type="NCBI Taxonomy" id="52697"/>
    <lineage>
        <taxon>Bacteria</taxon>
        <taxon>Bacillati</taxon>
        <taxon>Actinomycetota</taxon>
        <taxon>Actinomycetes</taxon>
        <taxon>Micromonosporales</taxon>
        <taxon>Micromonosporaceae</taxon>
        <taxon>Actinoplanes</taxon>
    </lineage>
</organism>
<dbReference type="EMBL" id="FZNR01000003">
    <property type="protein sequence ID" value="SNR54662.1"/>
    <property type="molecule type" value="Genomic_DNA"/>
</dbReference>
<dbReference type="GO" id="GO:0000155">
    <property type="term" value="F:phosphorelay sensor kinase activity"/>
    <property type="evidence" value="ECO:0007669"/>
    <property type="project" value="InterPro"/>
</dbReference>
<dbReference type="InterPro" id="IPR003660">
    <property type="entry name" value="HAMP_dom"/>
</dbReference>
<dbReference type="SMART" id="SM00388">
    <property type="entry name" value="HisKA"/>
    <property type="match status" value="1"/>
</dbReference>
<comment type="catalytic activity">
    <reaction evidence="1">
        <text>ATP + protein L-histidine = ADP + protein N-phospho-L-histidine.</text>
        <dbReference type="EC" id="2.7.13.3"/>
    </reaction>
</comment>
<dbReference type="PRINTS" id="PR00344">
    <property type="entry name" value="BCTRLSENSOR"/>
</dbReference>
<comment type="cofactor">
    <cofactor evidence="2">
        <name>a divalent metal cation</name>
        <dbReference type="ChEBI" id="CHEBI:60240"/>
    </cofactor>
</comment>
<accession>A0A238X7R0</accession>
<evidence type="ECO:0000256" key="10">
    <source>
        <dbReference type="ARBA" id="ARBA00023012"/>
    </source>
</evidence>
<dbReference type="CDD" id="cd06225">
    <property type="entry name" value="HAMP"/>
    <property type="match status" value="1"/>
</dbReference>
<dbReference type="InterPro" id="IPR003661">
    <property type="entry name" value="HisK_dim/P_dom"/>
</dbReference>
<dbReference type="SUPFAM" id="SSF55874">
    <property type="entry name" value="ATPase domain of HSP90 chaperone/DNA topoisomerase II/histidine kinase"/>
    <property type="match status" value="1"/>
</dbReference>
<evidence type="ECO:0000313" key="17">
    <source>
        <dbReference type="Proteomes" id="UP000198415"/>
    </source>
</evidence>
<dbReference type="Proteomes" id="UP000198415">
    <property type="component" value="Unassembled WGS sequence"/>
</dbReference>
<proteinExistence type="predicted"/>
<dbReference type="PANTHER" id="PTHR45436">
    <property type="entry name" value="SENSOR HISTIDINE KINASE YKOH"/>
    <property type="match status" value="1"/>
</dbReference>
<evidence type="ECO:0000256" key="3">
    <source>
        <dbReference type="ARBA" id="ARBA00004236"/>
    </source>
</evidence>
<evidence type="ECO:0000259" key="15">
    <source>
        <dbReference type="PROSITE" id="PS50885"/>
    </source>
</evidence>
<dbReference type="Pfam" id="PF00512">
    <property type="entry name" value="HisKA"/>
    <property type="match status" value="1"/>
</dbReference>
<keyword evidence="7 13" id="KW-0812">Transmembrane</keyword>
<evidence type="ECO:0000256" key="8">
    <source>
        <dbReference type="ARBA" id="ARBA00022777"/>
    </source>
</evidence>
<dbReference type="RefSeq" id="WP_089292793.1">
    <property type="nucleotide sequence ID" value="NZ_BOMU01000040.1"/>
</dbReference>
<dbReference type="SMART" id="SM00387">
    <property type="entry name" value="HATPase_c"/>
    <property type="match status" value="1"/>
</dbReference>
<gene>
    <name evidence="16" type="ORF">SAMN06264365_103134</name>
</gene>
<feature type="compositionally biased region" description="Polar residues" evidence="12">
    <location>
        <begin position="77"/>
        <end position="86"/>
    </location>
</feature>
<dbReference type="Gene3D" id="6.10.340.10">
    <property type="match status" value="1"/>
</dbReference>
<dbReference type="PROSITE" id="PS50885">
    <property type="entry name" value="HAMP"/>
    <property type="match status" value="1"/>
</dbReference>
<keyword evidence="5" id="KW-0597">Phosphoprotein</keyword>
<dbReference type="FunFam" id="3.30.565.10:FF:000006">
    <property type="entry name" value="Sensor histidine kinase WalK"/>
    <property type="match status" value="1"/>
</dbReference>
<evidence type="ECO:0000313" key="16">
    <source>
        <dbReference type="EMBL" id="SNR54662.1"/>
    </source>
</evidence>
<evidence type="ECO:0000256" key="9">
    <source>
        <dbReference type="ARBA" id="ARBA00022989"/>
    </source>
</evidence>
<dbReference type="InterPro" id="IPR005467">
    <property type="entry name" value="His_kinase_dom"/>
</dbReference>
<dbReference type="InterPro" id="IPR036097">
    <property type="entry name" value="HisK_dim/P_sf"/>
</dbReference>
<feature type="region of interest" description="Disordered" evidence="12">
    <location>
        <begin position="68"/>
        <end position="119"/>
    </location>
</feature>
<dbReference type="Gene3D" id="3.30.565.10">
    <property type="entry name" value="Histidine kinase-like ATPase, C-terminal domain"/>
    <property type="match status" value="1"/>
</dbReference>
<dbReference type="InterPro" id="IPR036890">
    <property type="entry name" value="HATPase_C_sf"/>
</dbReference>
<keyword evidence="6" id="KW-0808">Transferase</keyword>
<evidence type="ECO:0000256" key="5">
    <source>
        <dbReference type="ARBA" id="ARBA00022553"/>
    </source>
</evidence>
<comment type="subcellular location">
    <subcellularLocation>
        <location evidence="3">Cell membrane</location>
    </subcellularLocation>
</comment>
<dbReference type="CDD" id="cd00082">
    <property type="entry name" value="HisKA"/>
    <property type="match status" value="1"/>
</dbReference>
<evidence type="ECO:0000256" key="7">
    <source>
        <dbReference type="ARBA" id="ARBA00022692"/>
    </source>
</evidence>
<dbReference type="PROSITE" id="PS50109">
    <property type="entry name" value="HIS_KIN"/>
    <property type="match status" value="1"/>
</dbReference>
<name>A0A238X7R0_9ACTN</name>
<dbReference type="CDD" id="cd00075">
    <property type="entry name" value="HATPase"/>
    <property type="match status" value="1"/>
</dbReference>
<dbReference type="SUPFAM" id="SSF47384">
    <property type="entry name" value="Homodimeric domain of signal transducing histidine kinase"/>
    <property type="match status" value="1"/>
</dbReference>
<evidence type="ECO:0000259" key="14">
    <source>
        <dbReference type="PROSITE" id="PS50109"/>
    </source>
</evidence>
<dbReference type="Pfam" id="PF02518">
    <property type="entry name" value="HATPase_c"/>
    <property type="match status" value="1"/>
</dbReference>
<evidence type="ECO:0000256" key="1">
    <source>
        <dbReference type="ARBA" id="ARBA00000085"/>
    </source>
</evidence>
<dbReference type="InterPro" id="IPR050428">
    <property type="entry name" value="TCS_sensor_his_kinase"/>
</dbReference>
<dbReference type="InterPro" id="IPR003594">
    <property type="entry name" value="HATPase_dom"/>
</dbReference>
<dbReference type="PANTHER" id="PTHR45436:SF5">
    <property type="entry name" value="SENSOR HISTIDINE KINASE TRCS"/>
    <property type="match status" value="1"/>
</dbReference>
<evidence type="ECO:0000256" key="12">
    <source>
        <dbReference type="SAM" id="MobiDB-lite"/>
    </source>
</evidence>
<feature type="transmembrane region" description="Helical" evidence="13">
    <location>
        <begin position="226"/>
        <end position="252"/>
    </location>
</feature>
<evidence type="ECO:0000256" key="4">
    <source>
        <dbReference type="ARBA" id="ARBA00012438"/>
    </source>
</evidence>
<evidence type="ECO:0000256" key="6">
    <source>
        <dbReference type="ARBA" id="ARBA00022679"/>
    </source>
</evidence>
<keyword evidence="11 13" id="KW-0472">Membrane</keyword>